<keyword evidence="1" id="KW-0378">Hydrolase</keyword>
<reference evidence="4" key="1">
    <citation type="journal article" date="2021" name="J Fungi (Basel)">
        <title>Genomic and Metabolomic Analyses of the Marine Fungus Emericellopsis cladophorae: Insights into Saltwater Adaptability Mechanisms and Its Biosynthetic Potential.</title>
        <authorList>
            <person name="Goncalves M.F.M."/>
            <person name="Hilario S."/>
            <person name="Van de Peer Y."/>
            <person name="Esteves A.C."/>
            <person name="Alves A."/>
        </authorList>
    </citation>
    <scope>NUCLEOTIDE SEQUENCE</scope>
    <source>
        <strain evidence="4">MUM 19.33</strain>
    </source>
</reference>
<dbReference type="Gene3D" id="3.40.50.1820">
    <property type="entry name" value="alpha/beta hydrolase"/>
    <property type="match status" value="1"/>
</dbReference>
<keyword evidence="5" id="KW-1185">Reference proteome</keyword>
<dbReference type="PANTHER" id="PTHR43329">
    <property type="entry name" value="EPOXIDE HYDROLASE"/>
    <property type="match status" value="1"/>
</dbReference>
<evidence type="ECO:0000256" key="2">
    <source>
        <dbReference type="ARBA" id="ARBA00038334"/>
    </source>
</evidence>
<dbReference type="PRINTS" id="PR00412">
    <property type="entry name" value="EPOXHYDRLASE"/>
</dbReference>
<comment type="caution">
    <text evidence="4">The sequence shown here is derived from an EMBL/GenBank/DDBJ whole genome shotgun (WGS) entry which is preliminary data.</text>
</comment>
<evidence type="ECO:0000313" key="5">
    <source>
        <dbReference type="Proteomes" id="UP001055219"/>
    </source>
</evidence>
<dbReference type="Pfam" id="PF00561">
    <property type="entry name" value="Abhydrolase_1"/>
    <property type="match status" value="1"/>
</dbReference>
<comment type="similarity">
    <text evidence="2">Belongs to the AB hydrolase superfamily. Epoxide hydrolase family.</text>
</comment>
<organism evidence="4 5">
    <name type="scientific">Emericellopsis cladophorae</name>
    <dbReference type="NCBI Taxonomy" id="2686198"/>
    <lineage>
        <taxon>Eukaryota</taxon>
        <taxon>Fungi</taxon>
        <taxon>Dikarya</taxon>
        <taxon>Ascomycota</taxon>
        <taxon>Pezizomycotina</taxon>
        <taxon>Sordariomycetes</taxon>
        <taxon>Hypocreomycetidae</taxon>
        <taxon>Hypocreales</taxon>
        <taxon>Bionectriaceae</taxon>
        <taxon>Emericellopsis</taxon>
    </lineage>
</organism>
<name>A0A9Q0BG93_9HYPO</name>
<evidence type="ECO:0000256" key="1">
    <source>
        <dbReference type="ARBA" id="ARBA00022801"/>
    </source>
</evidence>
<gene>
    <name evidence="4" type="ORF">J7T54_007880</name>
</gene>
<proteinExistence type="inferred from homology"/>
<accession>A0A9Q0BG93</accession>
<sequence length="303" mass="34148">MSQLFPDFTPFSLQTSRDPPVTIHGLQSGSSSSSLPPLFLVHGFPQSYHIWHRIAPKLTEEFNVVLIDIRGYGASSKPANVTCYAKSAMARDCIQVMDQLGYTGRFSVCAHDRGARVTHKLCVDYPDRVKAAILLDICPTLAMYTATDFDFAKAYFHWFFLIQQEPLPETLISATPREFANMFMGGRQTDGLRIFDQECFEYYQSVMEKPEAVHSMCQDYRASATLDLDEAREDIKVGRLIRNPLLVLWGKHGVIENCFDAVKEWQAVAAEGVTVRGRAVDSGHYIPEQAPAEVLRAIREFLV</sequence>
<protein>
    <recommendedName>
        <fullName evidence="3">AB hydrolase-1 domain-containing protein</fullName>
    </recommendedName>
</protein>
<feature type="domain" description="AB hydrolase-1" evidence="3">
    <location>
        <begin position="36"/>
        <end position="161"/>
    </location>
</feature>
<dbReference type="GeneID" id="75834353"/>
<dbReference type="OrthoDB" id="408373at2759"/>
<dbReference type="EMBL" id="JAGIXG020000003">
    <property type="protein sequence ID" value="KAI6784787.1"/>
    <property type="molecule type" value="Genomic_DNA"/>
</dbReference>
<reference evidence="4" key="2">
    <citation type="submission" date="2022-07" db="EMBL/GenBank/DDBJ databases">
        <authorList>
            <person name="Goncalves M.F.M."/>
            <person name="Hilario S."/>
            <person name="Van De Peer Y."/>
            <person name="Esteves A.C."/>
            <person name="Alves A."/>
        </authorList>
    </citation>
    <scope>NUCLEOTIDE SEQUENCE</scope>
    <source>
        <strain evidence="4">MUM 19.33</strain>
    </source>
</reference>
<dbReference type="GO" id="GO:0016787">
    <property type="term" value="F:hydrolase activity"/>
    <property type="evidence" value="ECO:0007669"/>
    <property type="project" value="UniProtKB-KW"/>
</dbReference>
<dbReference type="InterPro" id="IPR000073">
    <property type="entry name" value="AB_hydrolase_1"/>
</dbReference>
<dbReference type="RefSeq" id="XP_051365643.1">
    <property type="nucleotide sequence ID" value="XM_051502453.1"/>
</dbReference>
<dbReference type="InterPro" id="IPR000639">
    <property type="entry name" value="Epox_hydrolase-like"/>
</dbReference>
<dbReference type="SUPFAM" id="SSF53474">
    <property type="entry name" value="alpha/beta-Hydrolases"/>
    <property type="match status" value="1"/>
</dbReference>
<dbReference type="InterPro" id="IPR029058">
    <property type="entry name" value="AB_hydrolase_fold"/>
</dbReference>
<dbReference type="Proteomes" id="UP001055219">
    <property type="component" value="Unassembled WGS sequence"/>
</dbReference>
<dbReference type="AlphaFoldDB" id="A0A9Q0BG93"/>
<evidence type="ECO:0000259" key="3">
    <source>
        <dbReference type="Pfam" id="PF00561"/>
    </source>
</evidence>
<evidence type="ECO:0000313" key="4">
    <source>
        <dbReference type="EMBL" id="KAI6784787.1"/>
    </source>
</evidence>